<dbReference type="SMART" id="SM00382">
    <property type="entry name" value="AAA"/>
    <property type="match status" value="1"/>
</dbReference>
<keyword evidence="4 6" id="KW-0067">ATP-binding</keyword>
<dbReference type="Pfam" id="PF00005">
    <property type="entry name" value="ABC_tran"/>
    <property type="match status" value="1"/>
</dbReference>
<accession>C6LD13</accession>
<evidence type="ECO:0000256" key="3">
    <source>
        <dbReference type="ARBA" id="ARBA00022741"/>
    </source>
</evidence>
<evidence type="ECO:0000259" key="5">
    <source>
        <dbReference type="PROSITE" id="PS50893"/>
    </source>
</evidence>
<keyword evidence="2" id="KW-0813">Transport</keyword>
<organism evidence="6 7">
    <name type="scientific">Marvinbryantia formatexigens DSM 14469</name>
    <dbReference type="NCBI Taxonomy" id="478749"/>
    <lineage>
        <taxon>Bacteria</taxon>
        <taxon>Bacillati</taxon>
        <taxon>Bacillota</taxon>
        <taxon>Clostridia</taxon>
        <taxon>Lachnospirales</taxon>
        <taxon>Lachnospiraceae</taxon>
        <taxon>Marvinbryantia</taxon>
    </lineage>
</organism>
<dbReference type="GO" id="GO:0016887">
    <property type="term" value="F:ATP hydrolysis activity"/>
    <property type="evidence" value="ECO:0007669"/>
    <property type="project" value="InterPro"/>
</dbReference>
<comment type="caution">
    <text evidence="6">The sequence shown here is derived from an EMBL/GenBank/DDBJ whole genome shotgun (WGS) entry which is preliminary data.</text>
</comment>
<keyword evidence="3" id="KW-0547">Nucleotide-binding</keyword>
<evidence type="ECO:0000313" key="6">
    <source>
        <dbReference type="EMBL" id="EET61496.1"/>
    </source>
</evidence>
<proteinExistence type="inferred from homology"/>
<dbReference type="OrthoDB" id="9809205at2"/>
<dbReference type="PROSITE" id="PS00211">
    <property type="entry name" value="ABC_TRANSPORTER_1"/>
    <property type="match status" value="1"/>
</dbReference>
<comment type="similarity">
    <text evidence="1">Belongs to the ABC transporter superfamily.</text>
</comment>
<dbReference type="Proteomes" id="UP000005561">
    <property type="component" value="Unassembled WGS sequence"/>
</dbReference>
<dbReference type="InterPro" id="IPR027417">
    <property type="entry name" value="P-loop_NTPase"/>
</dbReference>
<dbReference type="PROSITE" id="PS50893">
    <property type="entry name" value="ABC_TRANSPORTER_2"/>
    <property type="match status" value="1"/>
</dbReference>
<dbReference type="InterPro" id="IPR003439">
    <property type="entry name" value="ABC_transporter-like_ATP-bd"/>
</dbReference>
<feature type="domain" description="ABC transporter" evidence="5">
    <location>
        <begin position="3"/>
        <end position="211"/>
    </location>
</feature>
<evidence type="ECO:0000256" key="2">
    <source>
        <dbReference type="ARBA" id="ARBA00022448"/>
    </source>
</evidence>
<dbReference type="RefSeq" id="WP_006861465.1">
    <property type="nucleotide sequence ID" value="NZ_ACCL02000006.1"/>
</dbReference>
<dbReference type="PANTHER" id="PTHR43335:SF8">
    <property type="entry name" value="ABC TRANSPORTER, ATP-BINDING PROTEIN"/>
    <property type="match status" value="1"/>
</dbReference>
<dbReference type="GO" id="GO:0005524">
    <property type="term" value="F:ATP binding"/>
    <property type="evidence" value="ECO:0007669"/>
    <property type="project" value="UniProtKB-KW"/>
</dbReference>
<dbReference type="eggNOG" id="COG1131">
    <property type="taxonomic scope" value="Bacteria"/>
</dbReference>
<dbReference type="EMBL" id="ACCL02000006">
    <property type="protein sequence ID" value="EET61496.1"/>
    <property type="molecule type" value="Genomic_DNA"/>
</dbReference>
<evidence type="ECO:0000256" key="1">
    <source>
        <dbReference type="ARBA" id="ARBA00005417"/>
    </source>
</evidence>
<dbReference type="AlphaFoldDB" id="C6LD13"/>
<dbReference type="PANTHER" id="PTHR43335">
    <property type="entry name" value="ABC TRANSPORTER, ATP-BINDING PROTEIN"/>
    <property type="match status" value="1"/>
</dbReference>
<dbReference type="InterPro" id="IPR003593">
    <property type="entry name" value="AAA+_ATPase"/>
</dbReference>
<dbReference type="Gene3D" id="3.40.50.300">
    <property type="entry name" value="P-loop containing nucleotide triphosphate hydrolases"/>
    <property type="match status" value="1"/>
</dbReference>
<name>C6LD13_9FIRM</name>
<sequence>MKLKVRNLSKTIKGNIVLNHISLEMESGHIYGLQGKNGCGKTMLMRAICGLILCQEGQIEIDGKIMGKDMTFPDNVGALIENPSFLPNCSGMDNLELLAAIRKKVSKEEIRGTLEKVGLNPDDPKKYRKYSLGMKQRLGIACAIMEKPELVILDEPFNALDISGVELIREMIFRLKEEGALVILACHDREELENLSDHIFVMNGGRIIEEI</sequence>
<evidence type="ECO:0000256" key="4">
    <source>
        <dbReference type="ARBA" id="ARBA00022840"/>
    </source>
</evidence>
<reference evidence="6" key="1">
    <citation type="submission" date="2009-07" db="EMBL/GenBank/DDBJ databases">
        <authorList>
            <person name="Weinstock G."/>
            <person name="Sodergren E."/>
            <person name="Clifton S."/>
            <person name="Fulton L."/>
            <person name="Fulton B."/>
            <person name="Courtney L."/>
            <person name="Fronick C."/>
            <person name="Harrison M."/>
            <person name="Strong C."/>
            <person name="Farmer C."/>
            <person name="Delahaunty K."/>
            <person name="Markovic C."/>
            <person name="Hall O."/>
            <person name="Minx P."/>
            <person name="Tomlinson C."/>
            <person name="Mitreva M."/>
            <person name="Nelson J."/>
            <person name="Hou S."/>
            <person name="Wollam A."/>
            <person name="Pepin K.H."/>
            <person name="Johnson M."/>
            <person name="Bhonagiri V."/>
            <person name="Nash W.E."/>
            <person name="Warren W."/>
            <person name="Chinwalla A."/>
            <person name="Mardis E.R."/>
            <person name="Wilson R.K."/>
        </authorList>
    </citation>
    <scope>NUCLEOTIDE SEQUENCE [LARGE SCALE GENOMIC DNA]</scope>
    <source>
        <strain evidence="6">DSM 14469</strain>
    </source>
</reference>
<dbReference type="SUPFAM" id="SSF52540">
    <property type="entry name" value="P-loop containing nucleoside triphosphate hydrolases"/>
    <property type="match status" value="1"/>
</dbReference>
<gene>
    <name evidence="6" type="ORF">BRYFOR_06671</name>
</gene>
<protein>
    <submittedName>
        <fullName evidence="6">ABC transporter, ATP-binding protein</fullName>
    </submittedName>
</protein>
<dbReference type="STRING" id="168384.SAMN05660368_01606"/>
<dbReference type="InterPro" id="IPR017871">
    <property type="entry name" value="ABC_transporter-like_CS"/>
</dbReference>
<evidence type="ECO:0000313" key="7">
    <source>
        <dbReference type="Proteomes" id="UP000005561"/>
    </source>
</evidence>
<keyword evidence="7" id="KW-1185">Reference proteome</keyword>